<dbReference type="Gene3D" id="6.10.250.690">
    <property type="match status" value="1"/>
</dbReference>
<evidence type="ECO:0000256" key="5">
    <source>
        <dbReference type="ARBA" id="ARBA00023163"/>
    </source>
</evidence>
<dbReference type="Pfam" id="PF00072">
    <property type="entry name" value="Response_reg"/>
    <property type="match status" value="1"/>
</dbReference>
<protein>
    <submittedName>
        <fullName evidence="10">Two-component system, OmpR family, phosphate regulon response regulator PhoB</fullName>
    </submittedName>
</protein>
<keyword evidence="11" id="KW-1185">Reference proteome</keyword>
<dbReference type="GO" id="GO:0032993">
    <property type="term" value="C:protein-DNA complex"/>
    <property type="evidence" value="ECO:0007669"/>
    <property type="project" value="TreeGrafter"/>
</dbReference>
<dbReference type="PROSITE" id="PS50110">
    <property type="entry name" value="RESPONSE_REGULATORY"/>
    <property type="match status" value="1"/>
</dbReference>
<dbReference type="EMBL" id="FZOC01000003">
    <property type="protein sequence ID" value="SNR89141.1"/>
    <property type="molecule type" value="Genomic_DNA"/>
</dbReference>
<dbReference type="PROSITE" id="PS51755">
    <property type="entry name" value="OMPR_PHOB"/>
    <property type="match status" value="1"/>
</dbReference>
<dbReference type="PANTHER" id="PTHR48111">
    <property type="entry name" value="REGULATOR OF RPOS"/>
    <property type="match status" value="1"/>
</dbReference>
<feature type="DNA-binding region" description="OmpR/PhoB-type" evidence="7">
    <location>
        <begin position="132"/>
        <end position="228"/>
    </location>
</feature>
<dbReference type="InterPro" id="IPR036388">
    <property type="entry name" value="WH-like_DNA-bd_sf"/>
</dbReference>
<evidence type="ECO:0000256" key="4">
    <source>
        <dbReference type="ARBA" id="ARBA00023125"/>
    </source>
</evidence>
<feature type="domain" description="OmpR/PhoB-type" evidence="9">
    <location>
        <begin position="132"/>
        <end position="228"/>
    </location>
</feature>
<dbReference type="InterPro" id="IPR016032">
    <property type="entry name" value="Sig_transdc_resp-reg_C-effctor"/>
</dbReference>
<evidence type="ECO:0000256" key="1">
    <source>
        <dbReference type="ARBA" id="ARBA00022553"/>
    </source>
</evidence>
<organism evidence="10 11">
    <name type="scientific">Humidesulfovibrio mexicanus</name>
    <dbReference type="NCBI Taxonomy" id="147047"/>
    <lineage>
        <taxon>Bacteria</taxon>
        <taxon>Pseudomonadati</taxon>
        <taxon>Thermodesulfobacteriota</taxon>
        <taxon>Desulfovibrionia</taxon>
        <taxon>Desulfovibrionales</taxon>
        <taxon>Desulfovibrionaceae</taxon>
        <taxon>Humidesulfovibrio</taxon>
    </lineage>
</organism>
<keyword evidence="2" id="KW-0902">Two-component regulatory system</keyword>
<sequence length="236" mass="26105">MSQKTVLVVEDHPETRELLCYHLTSAGYVARSAGAGQQALELAQRIRPDLVLLDVMLPGGMDGLEICRRLKQDERTRMVPVIMLTALGDEVDRIVGLELGAEDYVSKPFSPRELLLRVKALLRRAAPPEPQSSGFSKAGLCIDFEAHSVSVDGQDAGLTATEHKILRELVAAKGRVLPRERLLDTVWDTDFDGTSRTVDTHMRRLRGKLGVYADWIETVRGVGYRFKPVEPSSGDA</sequence>
<evidence type="ECO:0000259" key="9">
    <source>
        <dbReference type="PROSITE" id="PS51755"/>
    </source>
</evidence>
<evidence type="ECO:0000256" key="7">
    <source>
        <dbReference type="PROSITE-ProRule" id="PRU01091"/>
    </source>
</evidence>
<dbReference type="GO" id="GO:0000156">
    <property type="term" value="F:phosphorelay response regulator activity"/>
    <property type="evidence" value="ECO:0007669"/>
    <property type="project" value="TreeGrafter"/>
</dbReference>
<evidence type="ECO:0000256" key="2">
    <source>
        <dbReference type="ARBA" id="ARBA00023012"/>
    </source>
</evidence>
<dbReference type="Gene3D" id="1.10.10.10">
    <property type="entry name" value="Winged helix-like DNA-binding domain superfamily/Winged helix DNA-binding domain"/>
    <property type="match status" value="1"/>
</dbReference>
<dbReference type="InterPro" id="IPR001789">
    <property type="entry name" value="Sig_transdc_resp-reg_receiver"/>
</dbReference>
<dbReference type="Pfam" id="PF00486">
    <property type="entry name" value="Trans_reg_C"/>
    <property type="match status" value="1"/>
</dbReference>
<feature type="modified residue" description="4-aspartylphosphate" evidence="6">
    <location>
        <position position="54"/>
    </location>
</feature>
<name>A0A239A1I0_9BACT</name>
<dbReference type="GO" id="GO:0000976">
    <property type="term" value="F:transcription cis-regulatory region binding"/>
    <property type="evidence" value="ECO:0007669"/>
    <property type="project" value="TreeGrafter"/>
</dbReference>
<dbReference type="SMART" id="SM00448">
    <property type="entry name" value="REC"/>
    <property type="match status" value="1"/>
</dbReference>
<dbReference type="OrthoDB" id="368799at2"/>
<dbReference type="FunFam" id="3.40.50.2300:FF:000001">
    <property type="entry name" value="DNA-binding response regulator PhoB"/>
    <property type="match status" value="1"/>
</dbReference>
<dbReference type="SUPFAM" id="SSF46894">
    <property type="entry name" value="C-terminal effector domain of the bipartite response regulators"/>
    <property type="match status" value="1"/>
</dbReference>
<dbReference type="Gene3D" id="3.40.50.2300">
    <property type="match status" value="1"/>
</dbReference>
<evidence type="ECO:0000313" key="10">
    <source>
        <dbReference type="EMBL" id="SNR89141.1"/>
    </source>
</evidence>
<dbReference type="Proteomes" id="UP000198324">
    <property type="component" value="Unassembled WGS sequence"/>
</dbReference>
<proteinExistence type="predicted"/>
<dbReference type="AlphaFoldDB" id="A0A239A1I0"/>
<dbReference type="InterPro" id="IPR001867">
    <property type="entry name" value="OmpR/PhoB-type_DNA-bd"/>
</dbReference>
<dbReference type="GO" id="GO:0005829">
    <property type="term" value="C:cytosol"/>
    <property type="evidence" value="ECO:0007669"/>
    <property type="project" value="TreeGrafter"/>
</dbReference>
<evidence type="ECO:0000256" key="3">
    <source>
        <dbReference type="ARBA" id="ARBA00023015"/>
    </source>
</evidence>
<evidence type="ECO:0000256" key="6">
    <source>
        <dbReference type="PROSITE-ProRule" id="PRU00169"/>
    </source>
</evidence>
<dbReference type="PANTHER" id="PTHR48111:SF4">
    <property type="entry name" value="DNA-BINDING DUAL TRANSCRIPTIONAL REGULATOR OMPR"/>
    <property type="match status" value="1"/>
</dbReference>
<keyword evidence="4 7" id="KW-0238">DNA-binding</keyword>
<evidence type="ECO:0000313" key="11">
    <source>
        <dbReference type="Proteomes" id="UP000198324"/>
    </source>
</evidence>
<dbReference type="SUPFAM" id="SSF52172">
    <property type="entry name" value="CheY-like"/>
    <property type="match status" value="1"/>
</dbReference>
<dbReference type="GO" id="GO:0006355">
    <property type="term" value="P:regulation of DNA-templated transcription"/>
    <property type="evidence" value="ECO:0007669"/>
    <property type="project" value="InterPro"/>
</dbReference>
<accession>A0A239A1I0</accession>
<keyword evidence="1 6" id="KW-0597">Phosphoprotein</keyword>
<keyword evidence="5" id="KW-0804">Transcription</keyword>
<dbReference type="InterPro" id="IPR039420">
    <property type="entry name" value="WalR-like"/>
</dbReference>
<dbReference type="SMART" id="SM00862">
    <property type="entry name" value="Trans_reg_C"/>
    <property type="match status" value="1"/>
</dbReference>
<gene>
    <name evidence="10" type="ORF">SAMN04488503_1748</name>
</gene>
<keyword evidence="3" id="KW-0805">Transcription regulation</keyword>
<reference evidence="10 11" key="1">
    <citation type="submission" date="2017-06" db="EMBL/GenBank/DDBJ databases">
        <authorList>
            <person name="Kim H.J."/>
            <person name="Triplett B.A."/>
        </authorList>
    </citation>
    <scope>NUCLEOTIDE SEQUENCE [LARGE SCALE GENOMIC DNA]</scope>
    <source>
        <strain evidence="10 11">DSM 13116</strain>
    </source>
</reference>
<dbReference type="RefSeq" id="WP_089274207.1">
    <property type="nucleotide sequence ID" value="NZ_FZOC01000003.1"/>
</dbReference>
<feature type="domain" description="Response regulatory" evidence="8">
    <location>
        <begin position="5"/>
        <end position="122"/>
    </location>
</feature>
<evidence type="ECO:0000259" key="8">
    <source>
        <dbReference type="PROSITE" id="PS50110"/>
    </source>
</evidence>
<dbReference type="InterPro" id="IPR011006">
    <property type="entry name" value="CheY-like_superfamily"/>
</dbReference>
<dbReference type="CDD" id="cd00383">
    <property type="entry name" value="trans_reg_C"/>
    <property type="match status" value="1"/>
</dbReference>